<protein>
    <submittedName>
        <fullName evidence="1">Uncharacterized protein</fullName>
    </submittedName>
</protein>
<dbReference type="AlphaFoldDB" id="A0A645GGJ7"/>
<organism evidence="1">
    <name type="scientific">bioreactor metagenome</name>
    <dbReference type="NCBI Taxonomy" id="1076179"/>
    <lineage>
        <taxon>unclassified sequences</taxon>
        <taxon>metagenomes</taxon>
        <taxon>ecological metagenomes</taxon>
    </lineage>
</organism>
<accession>A0A645GGJ7</accession>
<sequence>MKVGEDFAVRRDYHAGSSDDVGVVGAAFGVGRDGMDVDHAGEHLGVGRLHHLLKFARIGRDVGCTPYGQCGGRHRDQKLEPHRSSP</sequence>
<reference evidence="1" key="1">
    <citation type="submission" date="2019-08" db="EMBL/GenBank/DDBJ databases">
        <authorList>
            <person name="Kucharzyk K."/>
            <person name="Murdoch R.W."/>
            <person name="Higgins S."/>
            <person name="Loffler F."/>
        </authorList>
    </citation>
    <scope>NUCLEOTIDE SEQUENCE</scope>
</reference>
<name>A0A645GGJ7_9ZZZZ</name>
<gene>
    <name evidence="1" type="ORF">SDC9_172703</name>
</gene>
<evidence type="ECO:0000313" key="1">
    <source>
        <dbReference type="EMBL" id="MPN25296.1"/>
    </source>
</evidence>
<proteinExistence type="predicted"/>
<dbReference type="EMBL" id="VSSQ01074421">
    <property type="protein sequence ID" value="MPN25296.1"/>
    <property type="molecule type" value="Genomic_DNA"/>
</dbReference>
<comment type="caution">
    <text evidence="1">The sequence shown here is derived from an EMBL/GenBank/DDBJ whole genome shotgun (WGS) entry which is preliminary data.</text>
</comment>